<protein>
    <recommendedName>
        <fullName evidence="1">Tudor domain-containing protein</fullName>
    </recommendedName>
</protein>
<dbReference type="KEGG" id="vde:111254432"/>
<reference evidence="2" key="1">
    <citation type="submission" date="2021-01" db="UniProtKB">
        <authorList>
            <consortium name="EnsemblMetazoa"/>
        </authorList>
    </citation>
    <scope>IDENTIFICATION</scope>
</reference>
<dbReference type="OrthoDB" id="341421at2759"/>
<proteinExistence type="predicted"/>
<evidence type="ECO:0000313" key="2">
    <source>
        <dbReference type="EnsemblMetazoa" id="XP_022671009"/>
    </source>
</evidence>
<dbReference type="Proteomes" id="UP000594260">
    <property type="component" value="Unplaced"/>
</dbReference>
<dbReference type="CDD" id="cd20379">
    <property type="entry name" value="Tudor_dTUD-like"/>
    <property type="match status" value="1"/>
</dbReference>
<dbReference type="RefSeq" id="XP_022671009.1">
    <property type="nucleotide sequence ID" value="XM_022815274.1"/>
</dbReference>
<dbReference type="GeneID" id="111254432"/>
<feature type="domain" description="Tudor" evidence="1">
    <location>
        <begin position="314"/>
        <end position="373"/>
    </location>
</feature>
<dbReference type="SUPFAM" id="SSF63748">
    <property type="entry name" value="Tudor/PWWP/MBT"/>
    <property type="match status" value="1"/>
</dbReference>
<dbReference type="AlphaFoldDB" id="A0A7M7KXH7"/>
<sequence length="439" mass="50300">MREIRLTPKEKLEICSSVGVKFGEVLWTRLRDVIEKSGTDWVTPDEYVAYFNQENKRLNYRNLDTNNVPLMKYFTALDNIFHVKIVQFPDSSEVRLYLVPDFHTRTARTWIPKKSDSQSKALPDLNGQPFLKNPNTKSHGQRLVPIRKIYQDTALKNVVREFNIGLGFQGAISCQDYLQQLDEKYPGVKGAMELRSAIADLDLIDNYVISVADAKCPVVRISTELLRVGHPTIAPTYVEKYPYCTVFPEPNERRPQQPSDEKVFIAEVNEIDIVPRHMRMFITIIDRIGERDRLQKKLQSTYGRNKNQTIPLNQLRKGLPCAVPFEGTQDFHRAVILRPVVSRLVQVLYVDFGTVADVVSESLIFLDEDFYKVPVLAEPAVLSFAVPWKDRRGVADKILKQSSVKMIVLGWSEEQNSIIVQVSDLASYPMKLRSELRAA</sequence>
<evidence type="ECO:0000313" key="3">
    <source>
        <dbReference type="Proteomes" id="UP000594260"/>
    </source>
</evidence>
<name>A0A7M7KXH7_VARDE</name>
<dbReference type="Gene3D" id="2.30.30.140">
    <property type="match status" value="1"/>
</dbReference>
<dbReference type="InParanoid" id="A0A7M7KXH7"/>
<dbReference type="Pfam" id="PF00567">
    <property type="entry name" value="TUDOR"/>
    <property type="match status" value="1"/>
</dbReference>
<dbReference type="InterPro" id="IPR002999">
    <property type="entry name" value="Tudor"/>
</dbReference>
<dbReference type="EnsemblMetazoa" id="XM_022815274">
    <property type="protein sequence ID" value="XP_022671009"/>
    <property type="gene ID" value="LOC111254432"/>
</dbReference>
<dbReference type="PROSITE" id="PS50304">
    <property type="entry name" value="TUDOR"/>
    <property type="match status" value="1"/>
</dbReference>
<organism evidence="2 3">
    <name type="scientific">Varroa destructor</name>
    <name type="common">Honeybee mite</name>
    <dbReference type="NCBI Taxonomy" id="109461"/>
    <lineage>
        <taxon>Eukaryota</taxon>
        <taxon>Metazoa</taxon>
        <taxon>Ecdysozoa</taxon>
        <taxon>Arthropoda</taxon>
        <taxon>Chelicerata</taxon>
        <taxon>Arachnida</taxon>
        <taxon>Acari</taxon>
        <taxon>Parasitiformes</taxon>
        <taxon>Mesostigmata</taxon>
        <taxon>Gamasina</taxon>
        <taxon>Dermanyssoidea</taxon>
        <taxon>Varroidae</taxon>
        <taxon>Varroa</taxon>
    </lineage>
</organism>
<evidence type="ECO:0000259" key="1">
    <source>
        <dbReference type="PROSITE" id="PS50304"/>
    </source>
</evidence>
<keyword evidence="3" id="KW-1185">Reference proteome</keyword>
<accession>A0A7M7KXH7</accession>